<dbReference type="PROSITE" id="PS00137">
    <property type="entry name" value="SUBTILASE_HIS"/>
    <property type="match status" value="1"/>
</dbReference>
<dbReference type="PROSITE" id="PS00138">
    <property type="entry name" value="SUBTILASE_SER"/>
    <property type="match status" value="1"/>
</dbReference>
<dbReference type="PANTHER" id="PTHR43806:SF11">
    <property type="entry name" value="CEREVISIN-RELATED"/>
    <property type="match status" value="1"/>
</dbReference>
<evidence type="ECO:0000259" key="11">
    <source>
        <dbReference type="Pfam" id="PF00082"/>
    </source>
</evidence>
<keyword evidence="13" id="KW-1185">Reference proteome</keyword>
<dbReference type="InterPro" id="IPR023827">
    <property type="entry name" value="Peptidase_S8_Asp-AS"/>
</dbReference>
<evidence type="ECO:0000256" key="2">
    <source>
        <dbReference type="ARBA" id="ARBA00022670"/>
    </source>
</evidence>
<feature type="compositionally biased region" description="Polar residues" evidence="9">
    <location>
        <begin position="2078"/>
        <end position="2087"/>
    </location>
</feature>
<dbReference type="GO" id="GO:0004252">
    <property type="term" value="F:serine-type endopeptidase activity"/>
    <property type="evidence" value="ECO:0007669"/>
    <property type="project" value="UniProtKB-UniRule"/>
</dbReference>
<dbReference type="EMBL" id="WUUS01000008">
    <property type="protein sequence ID" value="MXR42411.1"/>
    <property type="molecule type" value="Genomic_DNA"/>
</dbReference>
<dbReference type="InterPro" id="IPR026371">
    <property type="entry name" value="PGF_CTERM"/>
</dbReference>
<keyword evidence="10" id="KW-0472">Membrane</keyword>
<dbReference type="InterPro" id="IPR008969">
    <property type="entry name" value="CarboxyPept-like_regulatory"/>
</dbReference>
<evidence type="ECO:0000256" key="3">
    <source>
        <dbReference type="ARBA" id="ARBA00022729"/>
    </source>
</evidence>
<dbReference type="NCBIfam" id="TIGR04126">
    <property type="entry name" value="PGF_CTERM"/>
    <property type="match status" value="1"/>
</dbReference>
<feature type="compositionally biased region" description="Polar residues" evidence="9">
    <location>
        <begin position="47"/>
        <end position="62"/>
    </location>
</feature>
<dbReference type="PRINTS" id="PR00723">
    <property type="entry name" value="SUBTILISIN"/>
</dbReference>
<feature type="region of interest" description="Disordered" evidence="9">
    <location>
        <begin position="2064"/>
        <end position="2111"/>
    </location>
</feature>
<dbReference type="OrthoDB" id="341609at2157"/>
<dbReference type="Pfam" id="PF00082">
    <property type="entry name" value="Peptidase_S8"/>
    <property type="match status" value="2"/>
</dbReference>
<evidence type="ECO:0000256" key="7">
    <source>
        <dbReference type="PROSITE-ProRule" id="PRU01240"/>
    </source>
</evidence>
<dbReference type="InterPro" id="IPR036852">
    <property type="entry name" value="Peptidase_S8/S53_dom_sf"/>
</dbReference>
<feature type="active site" description="Charge relay system" evidence="6 7">
    <location>
        <position position="599"/>
    </location>
</feature>
<evidence type="ECO:0000256" key="9">
    <source>
        <dbReference type="SAM" id="MobiDB-lite"/>
    </source>
</evidence>
<feature type="region of interest" description="Disordered" evidence="9">
    <location>
        <begin position="27"/>
        <end position="74"/>
    </location>
</feature>
<dbReference type="Gene3D" id="3.40.50.200">
    <property type="entry name" value="Peptidase S8/S53 domain"/>
    <property type="match status" value="2"/>
</dbReference>
<dbReference type="PANTHER" id="PTHR43806">
    <property type="entry name" value="PEPTIDASE S8"/>
    <property type="match status" value="1"/>
</dbReference>
<dbReference type="InterPro" id="IPR015500">
    <property type="entry name" value="Peptidase_S8_subtilisin-rel"/>
</dbReference>
<organism evidence="12 13">
    <name type="scientific">Halobaculum saliterrae</name>
    <dbReference type="NCBI Taxonomy" id="2073113"/>
    <lineage>
        <taxon>Archaea</taxon>
        <taxon>Methanobacteriati</taxon>
        <taxon>Methanobacteriota</taxon>
        <taxon>Stenosarchaea group</taxon>
        <taxon>Halobacteria</taxon>
        <taxon>Halobacteriales</taxon>
        <taxon>Haloferacaceae</taxon>
        <taxon>Halobaculum</taxon>
    </lineage>
</organism>
<dbReference type="Proteomes" id="UP000437065">
    <property type="component" value="Unassembled WGS sequence"/>
</dbReference>
<feature type="region of interest" description="Disordered" evidence="9">
    <location>
        <begin position="823"/>
        <end position="845"/>
    </location>
</feature>
<dbReference type="GO" id="GO:0030115">
    <property type="term" value="C:S-layer"/>
    <property type="evidence" value="ECO:0007669"/>
    <property type="project" value="UniProtKB-SubCell"/>
</dbReference>
<evidence type="ECO:0000256" key="10">
    <source>
        <dbReference type="SAM" id="Phobius"/>
    </source>
</evidence>
<feature type="domain" description="Peptidase S8/S53" evidence="11">
    <location>
        <begin position="234"/>
        <end position="351"/>
    </location>
</feature>
<name>A0A6B0T177_9EURY</name>
<dbReference type="InterPro" id="IPR023828">
    <property type="entry name" value="Peptidase_S8_Ser-AS"/>
</dbReference>
<keyword evidence="4 7" id="KW-0378">Hydrolase</keyword>
<comment type="caution">
    <text evidence="12">The sequence shown here is derived from an EMBL/GenBank/DDBJ whole genome shotgun (WGS) entry which is preliminary data.</text>
</comment>
<gene>
    <name evidence="12" type="ORF">GRX01_13815</name>
</gene>
<dbReference type="GO" id="GO:0005886">
    <property type="term" value="C:plasma membrane"/>
    <property type="evidence" value="ECO:0007669"/>
    <property type="project" value="UniProtKB-SubCell"/>
</dbReference>
<dbReference type="InterPro" id="IPR022398">
    <property type="entry name" value="Peptidase_S8_His-AS"/>
</dbReference>
<evidence type="ECO:0000256" key="8">
    <source>
        <dbReference type="RuleBase" id="RU003355"/>
    </source>
</evidence>
<dbReference type="GO" id="GO:0006508">
    <property type="term" value="P:proteolysis"/>
    <property type="evidence" value="ECO:0007669"/>
    <property type="project" value="UniProtKB-KW"/>
</dbReference>
<evidence type="ECO:0000256" key="1">
    <source>
        <dbReference type="ARBA" id="ARBA00011073"/>
    </source>
</evidence>
<dbReference type="InterPro" id="IPR050131">
    <property type="entry name" value="Peptidase_S8_subtilisin-like"/>
</dbReference>
<evidence type="ECO:0000256" key="5">
    <source>
        <dbReference type="ARBA" id="ARBA00022825"/>
    </source>
</evidence>
<proteinExistence type="inferred from homology"/>
<dbReference type="InterPro" id="IPR013783">
    <property type="entry name" value="Ig-like_fold"/>
</dbReference>
<dbReference type="SUPFAM" id="SSF49464">
    <property type="entry name" value="Carboxypeptidase regulatory domain-like"/>
    <property type="match status" value="1"/>
</dbReference>
<accession>A0A6B0T177</accession>
<feature type="transmembrane region" description="Helical" evidence="10">
    <location>
        <begin position="2353"/>
        <end position="2371"/>
    </location>
</feature>
<protein>
    <submittedName>
        <fullName evidence="12">S8 family serine peptidase</fullName>
    </submittedName>
</protein>
<feature type="active site" description="Charge relay system" evidence="6 7">
    <location>
        <position position="243"/>
    </location>
</feature>
<keyword evidence="10" id="KW-1133">Transmembrane helix</keyword>
<dbReference type="SUPFAM" id="SSF52743">
    <property type="entry name" value="Subtilisin-like"/>
    <property type="match status" value="1"/>
</dbReference>
<comment type="similarity">
    <text evidence="1 7 8">Belongs to the peptidase S8 family.</text>
</comment>
<evidence type="ECO:0000313" key="13">
    <source>
        <dbReference type="Proteomes" id="UP000437065"/>
    </source>
</evidence>
<keyword evidence="5 7" id="KW-0720">Serine protease</keyword>
<evidence type="ECO:0000313" key="12">
    <source>
        <dbReference type="EMBL" id="MXR42411.1"/>
    </source>
</evidence>
<feature type="compositionally biased region" description="Basic and acidic residues" evidence="9">
    <location>
        <begin position="63"/>
        <end position="72"/>
    </location>
</feature>
<sequence length="2374" mass="247731">MTRTRRRVGAVLACLLMVVGAAAPAVGAGGAGESPVEGPSDIGSEATADSSGSSTNDVTRNSTDADRAELSDPLRLQLSQVDDGERIPVLVVFETQPEESLPLGSLSATEARTQMKQLARSEQDRARSVLAEERAAGSAGEVTTFWSRNALAVSATEDVIKRLAGLQSVERIVYDRQVTVSDANSTGIPAVDRILSDYNTSATPAGYERSTSGEAAWGVEYIGADEVQQRGVTGEGVNVSVVDTGIDDDHPALQGQVVKWKDFTGNNASSPVDPDGHGTHVAGTVAGRPDAERAVGVAPGANLFGARALGADGSGNFSDVIAAFEWSAEQDADVISASLGAPPLTSETAGNATAPGVGGTSSHEFEVVSNASVGTNGSDGAAYKPSYVLVILEPTAINGTTIDASREPERAGQAVRNLSVRALDPNGDRSLDQSSAGLVFRTGEVPPGLIVRKFKPSSGRIDEAGNWTLSVQNNNDVNVTYQYTTLTVYPTNGSDIVSEAVNEIARTHDVVPVIAAGNSGALFGNRTIETPGAAETAITVGATEFRSQAVVAFSSRGPVGYGSEARPGVTVTAPGTSVLSTSSLEDGNGRQYESFSGTSMATPHVSGTIALMLAANPNMTRSDVRDTLRATAQDTPAPDAAEGAGVTDAWAAANASAPSGLNETGTPPQGIRDLFAGIGDTGEEFVDLRVDPVSDPAGDSSSAPDLRYANKQLLGSRLELGFADAGTANATVEVYIDADQNDSTGDPDQSGAEFRAIINRTFDGTSYGAVVRSRQYNETAGAYESTRNFSAQYRTVSGEFITLFPSITDGPYENTGPVDFHVVSSDESGSASDRLPDSGQLTDGNASKTLKTVAVAWNSSAGQPATDAPVTFRVIDEDTDPDTVVANATMLTDSEGRAVRNFSVGVGDYRVEVTDERGNRITQSYSLRDARVESLVQPDGFPNHSVDDRLYTVESNSTLTVNVPVYADNESMTPYEGPASVAVGPYSDAGFTVNDLVADDGVVTFTVDLSQHRLDELDDDINVRLALTGNYSNASQYVSAAYIDIAADGAVQTRLGPETTTVVPGGTATFSFQHAARDGNAVNATAAYEVTWITDRMVASLSSELPTATLGRLKTVVQTGGQQGELTSADRRAIRTALENISASRTARTVVTGSAAPERHGVGTFSVEAPVDARYGFVTAQAATEGAEPTTAVVAIEGRTSQYYDRRTEPAEDSRRYNLDVYSYSNDWGEHKEGDYLVPNDTYDVHVSLYDYKTDSYVDNKTVNLYTDGGDVYTVELNGSDTVVTVDAPDTDWVNASFDEREQQVYGVVNNATRPDGTAVAETDYIYPTIREATGGDGVRPDPDLGYRDGQLAASVTYENETTNSASGKRTLLVLTERRSFDNVRDVFVGFEEPTNGTITRNITDTDGPGPEESAEYRLGARTPSVDDNVLWIDDLELGGLQVETNVEGGFTAGGSTPVTVTVTDRNGDPVEGAAVTWRHVVGYEMDRSYEASVPSERPGSTRVGVTGPNGTVTFDVSVTVPDGVSAAFLQYNVGAATANASATDLQSEFSSVETTEQVTVNGTITEPDGTPAANGTVALWSRDSTGQTMVTTTNASGGFNVTLNDGAEYTYSFYGTEFDNESSLNVRDGSPDVHSFGNFVAGSGENLDRQLPEGYVLNVSVVDEDGDPVPADEFTLGVASVPGFSPDTRAGAADLPTDANGTLQFPNASATGIEMAGDATVEVEPTADRFRQDVVVREVTVTDATNVTVELDEYDRVNVTGQFVNETGTALEGDEVLVYTEASDSIDTVETDATGNFSATVRNDTGAAVGYRQRGGVGGANVSADGVPDLYSYGGFNVSGNTSLGTITLPEGHRVNVSVVDEDGDRVENAVLVARHWNSTDREAGFITENQTTDADGQLVNELTGPVSVYVAPPENASRFENRTYVRDLTVTNETNVTVTLNETDSETEPGPTVAVEDATVEEGNTSTVNVTLSAVPNGLQNFELAVFTDNNTTANITGATVNPTLNRTDVEIRDAGNAIVLFGADDDNNVTAGDGEGILAQVEVTGVNAGEANLTVEPVLFEDDSGGEFTPDTRRGSVNVTESTTDGGSGGGGDGGDGGDGGGDGGTATPIVALEEVDVGLGGTATTNLTISEVPNGLDSFEIVVETEDNTTAAVSGATIAAQFGDANVRTLDGGIAVEVNATDLGDNVTGGDTNVRLAEIEVTGVSPGNTTLTVVPERVIDDNGDSVTVDPRSANASVNGSVFEYSNFSVTPESGTEPLSVTGSVNVTNVGNEAGTVSVDLLVNGSVNATKTVTLEPGETRTVSVGSTSLDAGNYEVAIDGLEPRSVVVNRSDQVITADPTTTTTTETPGFTVVLSVFALLFAGLVAIRRD</sequence>
<reference evidence="12 13" key="1">
    <citation type="submission" date="2019-12" db="EMBL/GenBank/DDBJ databases">
        <title>Isolation and characterization of three novel carbon monoxide-oxidizing members of Halobacteria from salione crusts and soils.</title>
        <authorList>
            <person name="Myers M.R."/>
            <person name="King G.M."/>
        </authorList>
    </citation>
    <scope>NUCLEOTIDE SEQUENCE [LARGE SCALE GENOMIC DNA]</scope>
    <source>
        <strain evidence="12 13">WSA2</strain>
    </source>
</reference>
<dbReference type="Gene3D" id="2.60.40.10">
    <property type="entry name" value="Immunoglobulins"/>
    <property type="match status" value="1"/>
</dbReference>
<feature type="compositionally biased region" description="Gly residues" evidence="9">
    <location>
        <begin position="2089"/>
        <end position="2108"/>
    </location>
</feature>
<feature type="domain" description="Peptidase S8/S53" evidence="11">
    <location>
        <begin position="494"/>
        <end position="645"/>
    </location>
</feature>
<keyword evidence="10" id="KW-0812">Transmembrane</keyword>
<evidence type="ECO:0000256" key="4">
    <source>
        <dbReference type="ARBA" id="ARBA00022801"/>
    </source>
</evidence>
<keyword evidence="3" id="KW-0732">Signal</keyword>
<dbReference type="RefSeq" id="WP_159668575.1">
    <property type="nucleotide sequence ID" value="NZ_WUUS01000008.1"/>
</dbReference>
<feature type="active site" description="Charge relay system" evidence="6 7">
    <location>
        <position position="277"/>
    </location>
</feature>
<dbReference type="InterPro" id="IPR000209">
    <property type="entry name" value="Peptidase_S8/S53_dom"/>
</dbReference>
<dbReference type="PROSITE" id="PS00136">
    <property type="entry name" value="SUBTILASE_ASP"/>
    <property type="match status" value="1"/>
</dbReference>
<keyword evidence="2 7" id="KW-0645">Protease</keyword>
<evidence type="ECO:0000256" key="6">
    <source>
        <dbReference type="PIRSR" id="PIRSR615500-1"/>
    </source>
</evidence>
<dbReference type="PROSITE" id="PS51892">
    <property type="entry name" value="SUBTILASE"/>
    <property type="match status" value="1"/>
</dbReference>